<sequence>MNIILVSDVFGKTPALEKLGEELNTTVIVDPYDSKNMDFKNEAEAYSYFMDKVGLDKYLSKLLEISTSISLDTTLIGFSVGASVIWKLSANPLVKNISCGICYYGSQIRNFKEVNPLFEVELIFPKMETHFDVLQLQSDLCKKENVKTSKVDYLHGFMNSDSTNYNKVAYLEQLNYLLLKLQGQNTNQL</sequence>
<name>D5V067_ARCNC</name>
<dbReference type="STRING" id="572480.Arnit_2025"/>
<accession>D5V067</accession>
<dbReference type="KEGG" id="ant:Arnit_2025"/>
<dbReference type="HOGENOM" id="CLU_054590_9_1_7"/>
<evidence type="ECO:0000313" key="2">
    <source>
        <dbReference type="Proteomes" id="UP000000939"/>
    </source>
</evidence>
<dbReference type="OrthoDB" id="115291at2"/>
<reference evidence="1 2" key="1">
    <citation type="journal article" date="2010" name="Stand. Genomic Sci.">
        <title>Complete genome sequence of Arcobacter nitrofigilis type strain (CI).</title>
        <authorList>
            <person name="Pati A."/>
            <person name="Gronow S."/>
            <person name="Lapidus A."/>
            <person name="Copeland A."/>
            <person name="Glavina Del Rio T."/>
            <person name="Nolan M."/>
            <person name="Lucas S."/>
            <person name="Tice H."/>
            <person name="Cheng J.F."/>
            <person name="Han C."/>
            <person name="Chertkov O."/>
            <person name="Bruce D."/>
            <person name="Tapia R."/>
            <person name="Goodwin L."/>
            <person name="Pitluck S."/>
            <person name="Liolios K."/>
            <person name="Ivanova N."/>
            <person name="Mavromatis K."/>
            <person name="Chen A."/>
            <person name="Palaniappan K."/>
            <person name="Land M."/>
            <person name="Hauser L."/>
            <person name="Chang Y.J."/>
            <person name="Jeffries C.D."/>
            <person name="Detter J.C."/>
            <person name="Rohde M."/>
            <person name="Goker M."/>
            <person name="Bristow J."/>
            <person name="Eisen J.A."/>
            <person name="Markowitz V."/>
            <person name="Hugenholtz P."/>
            <person name="Klenk H.P."/>
            <person name="Kyrpides N.C."/>
        </authorList>
    </citation>
    <scope>NUCLEOTIDE SEQUENCE [LARGE SCALE GENOMIC DNA]</scope>
    <source>
        <strain evidence="2">ATCC 33309 / DSM 7299 / CCUG 15893 / LMG 7604 / NCTC 12251 / CI</strain>
    </source>
</reference>
<evidence type="ECO:0008006" key="3">
    <source>
        <dbReference type="Google" id="ProtNLM"/>
    </source>
</evidence>
<proteinExistence type="predicted"/>
<protein>
    <recommendedName>
        <fullName evidence="3">Dienelactone hydrolase domain-containing protein</fullName>
    </recommendedName>
</protein>
<gene>
    <name evidence="1" type="ordered locus">Arnit_2025</name>
</gene>
<keyword evidence="2" id="KW-1185">Reference proteome</keyword>
<dbReference type="RefSeq" id="WP_013135824.1">
    <property type="nucleotide sequence ID" value="NC_014166.1"/>
</dbReference>
<dbReference type="Proteomes" id="UP000000939">
    <property type="component" value="Chromosome"/>
</dbReference>
<dbReference type="AlphaFoldDB" id="D5V067"/>
<dbReference type="eggNOG" id="COG0412">
    <property type="taxonomic scope" value="Bacteria"/>
</dbReference>
<dbReference type="EMBL" id="CP001999">
    <property type="protein sequence ID" value="ADG93679.1"/>
    <property type="molecule type" value="Genomic_DNA"/>
</dbReference>
<organism evidence="1 2">
    <name type="scientific">Arcobacter nitrofigilis (strain ATCC 33309 / DSM 7299 / CCUG 15893 / LMG 7604 / NCTC 12251 / CI)</name>
    <name type="common">Campylobacter nitrofigilis</name>
    <dbReference type="NCBI Taxonomy" id="572480"/>
    <lineage>
        <taxon>Bacteria</taxon>
        <taxon>Pseudomonadati</taxon>
        <taxon>Campylobacterota</taxon>
        <taxon>Epsilonproteobacteria</taxon>
        <taxon>Campylobacterales</taxon>
        <taxon>Arcobacteraceae</taxon>
        <taxon>Arcobacter</taxon>
    </lineage>
</organism>
<evidence type="ECO:0000313" key="1">
    <source>
        <dbReference type="EMBL" id="ADG93679.1"/>
    </source>
</evidence>